<dbReference type="Proteomes" id="UP000499080">
    <property type="component" value="Unassembled WGS sequence"/>
</dbReference>
<dbReference type="EMBL" id="BGPR01010380">
    <property type="protein sequence ID" value="GBN45885.1"/>
    <property type="molecule type" value="Genomic_DNA"/>
</dbReference>
<reference evidence="1 2" key="1">
    <citation type="journal article" date="2019" name="Sci. Rep.">
        <title>Orb-weaving spider Araneus ventricosus genome elucidates the spidroin gene catalogue.</title>
        <authorList>
            <person name="Kono N."/>
            <person name="Nakamura H."/>
            <person name="Ohtoshi R."/>
            <person name="Moran D.A.P."/>
            <person name="Shinohara A."/>
            <person name="Yoshida Y."/>
            <person name="Fujiwara M."/>
            <person name="Mori M."/>
            <person name="Tomita M."/>
            <person name="Arakawa K."/>
        </authorList>
    </citation>
    <scope>NUCLEOTIDE SEQUENCE [LARGE SCALE GENOMIC DNA]</scope>
</reference>
<comment type="caution">
    <text evidence="1">The sequence shown here is derived from an EMBL/GenBank/DDBJ whole genome shotgun (WGS) entry which is preliminary data.</text>
</comment>
<proteinExistence type="predicted"/>
<gene>
    <name evidence="1" type="ORF">AVEN_124785_1</name>
</gene>
<accession>A0A4Y2P1V5</accession>
<evidence type="ECO:0000313" key="2">
    <source>
        <dbReference type="Proteomes" id="UP000499080"/>
    </source>
</evidence>
<dbReference type="AlphaFoldDB" id="A0A4Y2P1V5"/>
<protein>
    <submittedName>
        <fullName evidence="1">Uncharacterized protein</fullName>
    </submittedName>
</protein>
<name>A0A4Y2P1V5_ARAVE</name>
<organism evidence="1 2">
    <name type="scientific">Araneus ventricosus</name>
    <name type="common">Orbweaver spider</name>
    <name type="synonym">Epeira ventricosa</name>
    <dbReference type="NCBI Taxonomy" id="182803"/>
    <lineage>
        <taxon>Eukaryota</taxon>
        <taxon>Metazoa</taxon>
        <taxon>Ecdysozoa</taxon>
        <taxon>Arthropoda</taxon>
        <taxon>Chelicerata</taxon>
        <taxon>Arachnida</taxon>
        <taxon>Araneae</taxon>
        <taxon>Araneomorphae</taxon>
        <taxon>Entelegynae</taxon>
        <taxon>Araneoidea</taxon>
        <taxon>Araneidae</taxon>
        <taxon>Araneus</taxon>
    </lineage>
</organism>
<keyword evidence="2" id="KW-1185">Reference proteome</keyword>
<sequence length="122" mass="14736">MSEIWITEDGICGFFLNGYQTTLIWVVILMQFSRDLSSCCHWLSCYESDCYVWELQNWNLWSSVVRNYHISFREGKRRFFDRLNPESGVMYFLEELLVRMAEEGYKRSTSLFHIPTRMSEHH</sequence>
<evidence type="ECO:0000313" key="1">
    <source>
        <dbReference type="EMBL" id="GBN45885.1"/>
    </source>
</evidence>